<proteinExistence type="predicted"/>
<accession>A0ABM6ZBS0</accession>
<dbReference type="EMBL" id="CP032620">
    <property type="protein sequence ID" value="AYF94927.1"/>
    <property type="molecule type" value="Genomic_DNA"/>
</dbReference>
<dbReference type="Pfam" id="PF24736">
    <property type="entry name" value="DUF7687"/>
    <property type="match status" value="1"/>
</dbReference>
<sequence>MKAEEAEKEFEKLKKVYDANSFSCLLPMNKQRNEKKKPAFLTCMVNILTEQTLRELLGETGSLNFDCDPRNLTYVKDSKNRLIGASSRRFDGAYPATISPKIVWEIKEYYYATTFGSRIADGVYETQLDGFEFKQIFDEKGVKVHHILFIDSYHTWWKQGKSYLCRLVDALNIGLVDEVIIGKEVLQRWPELLSEIIQDTPN</sequence>
<dbReference type="InterPro" id="IPR056104">
    <property type="entry name" value="DUF7687"/>
</dbReference>
<evidence type="ECO:0000313" key="2">
    <source>
        <dbReference type="EMBL" id="AYF94927.1"/>
    </source>
</evidence>
<protein>
    <recommendedName>
        <fullName evidence="1">DUF7687 domain-containing protein</fullName>
    </recommendedName>
</protein>
<feature type="domain" description="DUF7687" evidence="1">
    <location>
        <begin position="1"/>
        <end position="195"/>
    </location>
</feature>
<evidence type="ECO:0000259" key="1">
    <source>
        <dbReference type="Pfam" id="PF24736"/>
    </source>
</evidence>
<reference evidence="3" key="1">
    <citation type="submission" date="2018-09" db="EMBL/GenBank/DDBJ databases">
        <title>Complete genome sequence of Streptococcus sp. KCOM 2890 (=JS71).</title>
        <authorList>
            <person name="Kook J.-K."/>
            <person name="Park S.-N."/>
            <person name="Lim Y.K."/>
        </authorList>
    </citation>
    <scope>NUCLEOTIDE SEQUENCE [LARGE SCALE GENOMIC DNA]</scope>
    <source>
        <strain evidence="3">JS71</strain>
    </source>
</reference>
<dbReference type="Proteomes" id="UP000277293">
    <property type="component" value="Chromosome"/>
</dbReference>
<gene>
    <name evidence="2" type="ORF">D7D50_04290</name>
</gene>
<organism evidence="2 3">
    <name type="scientific">Streptococcus koreensis</name>
    <dbReference type="NCBI Taxonomy" id="2382163"/>
    <lineage>
        <taxon>Bacteria</taxon>
        <taxon>Bacillati</taxon>
        <taxon>Bacillota</taxon>
        <taxon>Bacilli</taxon>
        <taxon>Lactobacillales</taxon>
        <taxon>Streptococcaceae</taxon>
        <taxon>Streptococcus</taxon>
    </lineage>
</organism>
<evidence type="ECO:0000313" key="3">
    <source>
        <dbReference type="Proteomes" id="UP000277293"/>
    </source>
</evidence>
<name>A0ABM6ZBS0_9STRE</name>
<keyword evidence="3" id="KW-1185">Reference proteome</keyword>